<comment type="function">
    <text evidence="8">Toxic component of a toxin-antitoxin (TA) system. An RNase.</text>
</comment>
<comment type="similarity">
    <text evidence="7 8">Belongs to the PINc/VapC protein family.</text>
</comment>
<dbReference type="PANTHER" id="PTHR33653:SF1">
    <property type="entry name" value="RIBONUCLEASE VAPC2"/>
    <property type="match status" value="1"/>
</dbReference>
<dbReference type="HAMAP" id="MF_00265">
    <property type="entry name" value="VapC_Nob1"/>
    <property type="match status" value="1"/>
</dbReference>
<feature type="binding site" evidence="8">
    <location>
        <position position="109"/>
    </location>
    <ligand>
        <name>Mg(2+)</name>
        <dbReference type="ChEBI" id="CHEBI:18420"/>
    </ligand>
</feature>
<evidence type="ECO:0000256" key="5">
    <source>
        <dbReference type="ARBA" id="ARBA00022801"/>
    </source>
</evidence>
<dbReference type="GO" id="GO:0090729">
    <property type="term" value="F:toxin activity"/>
    <property type="evidence" value="ECO:0007669"/>
    <property type="project" value="UniProtKB-KW"/>
</dbReference>
<dbReference type="GO" id="GO:0016787">
    <property type="term" value="F:hydrolase activity"/>
    <property type="evidence" value="ECO:0007669"/>
    <property type="project" value="UniProtKB-KW"/>
</dbReference>
<evidence type="ECO:0000256" key="6">
    <source>
        <dbReference type="ARBA" id="ARBA00022842"/>
    </source>
</evidence>
<name>A0A175RBF7_9HYPH</name>
<evidence type="ECO:0000259" key="9">
    <source>
        <dbReference type="Pfam" id="PF01850"/>
    </source>
</evidence>
<dbReference type="OrthoDB" id="7188375at2"/>
<dbReference type="EC" id="3.1.-.-" evidence="8"/>
<dbReference type="InterPro" id="IPR050556">
    <property type="entry name" value="Type_II_TA_system_RNase"/>
</dbReference>
<dbReference type="EMBL" id="LDPZ01000011">
    <property type="protein sequence ID" value="KTQ97128.1"/>
    <property type="molecule type" value="Genomic_DNA"/>
</dbReference>
<dbReference type="Pfam" id="PF01850">
    <property type="entry name" value="PIN"/>
    <property type="match status" value="1"/>
</dbReference>
<gene>
    <name evidence="8" type="primary">vapC</name>
    <name evidence="10" type="ORF">NS226_05250</name>
</gene>
<dbReference type="InterPro" id="IPR029060">
    <property type="entry name" value="PIN-like_dom_sf"/>
</dbReference>
<dbReference type="SUPFAM" id="SSF88723">
    <property type="entry name" value="PIN domain-like"/>
    <property type="match status" value="1"/>
</dbReference>
<keyword evidence="6 8" id="KW-0460">Magnesium</keyword>
<dbReference type="GO" id="GO:0000287">
    <property type="term" value="F:magnesium ion binding"/>
    <property type="evidence" value="ECO:0007669"/>
    <property type="project" value="UniProtKB-UniRule"/>
</dbReference>
<evidence type="ECO:0000256" key="4">
    <source>
        <dbReference type="ARBA" id="ARBA00022723"/>
    </source>
</evidence>
<keyword evidence="3 8" id="KW-0540">Nuclease</keyword>
<evidence type="ECO:0000313" key="11">
    <source>
        <dbReference type="Proteomes" id="UP000078272"/>
    </source>
</evidence>
<accession>A0A175RBF7</accession>
<evidence type="ECO:0000313" key="10">
    <source>
        <dbReference type="EMBL" id="KTQ97128.1"/>
    </source>
</evidence>
<dbReference type="GO" id="GO:0004540">
    <property type="term" value="F:RNA nuclease activity"/>
    <property type="evidence" value="ECO:0007669"/>
    <property type="project" value="InterPro"/>
</dbReference>
<dbReference type="PATRIC" id="fig|401562.3.peg.291"/>
<dbReference type="InterPro" id="IPR002716">
    <property type="entry name" value="PIN_dom"/>
</dbReference>
<keyword evidence="5 8" id="KW-0378">Hydrolase</keyword>
<dbReference type="RefSeq" id="WP_058634105.1">
    <property type="nucleotide sequence ID" value="NZ_LDPZ01000011.1"/>
</dbReference>
<sequence>MFLLDTNILSEGAPTKDQQLGFSDLQRWMERATSRIWLSVVTLAEIEAGAERSLLKGEARKAARLRQWLELVEHLYGERILPLDRRTARLAGLLSARARMAGTSPGFADAAIAATAQAHGLRLMTRNGKDFAPMGVAFVNPYLDGLPEIAGEGAA</sequence>
<evidence type="ECO:0000256" key="7">
    <source>
        <dbReference type="ARBA" id="ARBA00038093"/>
    </source>
</evidence>
<evidence type="ECO:0000256" key="3">
    <source>
        <dbReference type="ARBA" id="ARBA00022722"/>
    </source>
</evidence>
<dbReference type="STRING" id="401562.NS365_22495"/>
<proteinExistence type="inferred from homology"/>
<keyword evidence="4 8" id="KW-0479">Metal-binding</keyword>
<feature type="domain" description="PIN" evidence="9">
    <location>
        <begin position="3"/>
        <end position="132"/>
    </location>
</feature>
<reference evidence="10 11" key="1">
    <citation type="journal article" date="2016" name="Front. Microbiol.">
        <title>Genomic Resource of Rice Seed Associated Bacteria.</title>
        <authorList>
            <person name="Midha S."/>
            <person name="Bansal K."/>
            <person name="Sharma S."/>
            <person name="Kumar N."/>
            <person name="Patil P.P."/>
            <person name="Chaudhry V."/>
            <person name="Patil P.B."/>
        </authorList>
    </citation>
    <scope>NUCLEOTIDE SEQUENCE [LARGE SCALE GENOMIC DNA]</scope>
    <source>
        <strain evidence="10 11">NS226</strain>
    </source>
</reference>
<evidence type="ECO:0000256" key="2">
    <source>
        <dbReference type="ARBA" id="ARBA00022649"/>
    </source>
</evidence>
<organism evidence="10 11">
    <name type="scientific">Aureimonas ureilytica</name>
    <dbReference type="NCBI Taxonomy" id="401562"/>
    <lineage>
        <taxon>Bacteria</taxon>
        <taxon>Pseudomonadati</taxon>
        <taxon>Pseudomonadota</taxon>
        <taxon>Alphaproteobacteria</taxon>
        <taxon>Hyphomicrobiales</taxon>
        <taxon>Aurantimonadaceae</taxon>
        <taxon>Aureimonas</taxon>
    </lineage>
</organism>
<feature type="binding site" evidence="8">
    <location>
        <position position="5"/>
    </location>
    <ligand>
        <name>Mg(2+)</name>
        <dbReference type="ChEBI" id="CHEBI:18420"/>
    </ligand>
</feature>
<evidence type="ECO:0000256" key="1">
    <source>
        <dbReference type="ARBA" id="ARBA00001946"/>
    </source>
</evidence>
<dbReference type="InterPro" id="IPR022907">
    <property type="entry name" value="VapC_family"/>
</dbReference>
<dbReference type="Gene3D" id="3.40.50.1010">
    <property type="entry name" value="5'-nuclease"/>
    <property type="match status" value="1"/>
</dbReference>
<comment type="caution">
    <text evidence="10">The sequence shown here is derived from an EMBL/GenBank/DDBJ whole genome shotgun (WGS) entry which is preliminary data.</text>
</comment>
<evidence type="ECO:0000256" key="8">
    <source>
        <dbReference type="HAMAP-Rule" id="MF_00265"/>
    </source>
</evidence>
<protein>
    <recommendedName>
        <fullName evidence="8">Ribonuclease VapC</fullName>
        <shortName evidence="8">RNase VapC</shortName>
        <ecNumber evidence="8">3.1.-.-</ecNumber>
    </recommendedName>
    <alternativeName>
        <fullName evidence="8">Toxin VapC</fullName>
    </alternativeName>
</protein>
<keyword evidence="2 8" id="KW-1277">Toxin-antitoxin system</keyword>
<dbReference type="AlphaFoldDB" id="A0A175RBF7"/>
<dbReference type="PANTHER" id="PTHR33653">
    <property type="entry name" value="RIBONUCLEASE VAPC2"/>
    <property type="match status" value="1"/>
</dbReference>
<comment type="cofactor">
    <cofactor evidence="1 8">
        <name>Mg(2+)</name>
        <dbReference type="ChEBI" id="CHEBI:18420"/>
    </cofactor>
</comment>
<keyword evidence="8" id="KW-0800">Toxin</keyword>
<dbReference type="Proteomes" id="UP000078272">
    <property type="component" value="Unassembled WGS sequence"/>
</dbReference>